<evidence type="ECO:0000256" key="8">
    <source>
        <dbReference type="SAM" id="Phobius"/>
    </source>
</evidence>
<evidence type="ECO:0000256" key="4">
    <source>
        <dbReference type="ARBA" id="ARBA00022989"/>
    </source>
</evidence>
<protein>
    <recommendedName>
        <fullName evidence="11">Aquaporin NIP7-1</fullName>
    </recommendedName>
</protein>
<gene>
    <name evidence="9" type="ORF">M0R45_020633</name>
</gene>
<feature type="transmembrane region" description="Helical" evidence="8">
    <location>
        <begin position="95"/>
        <end position="120"/>
    </location>
</feature>
<feature type="compositionally biased region" description="Low complexity" evidence="7">
    <location>
        <begin position="11"/>
        <end position="21"/>
    </location>
</feature>
<evidence type="ECO:0000256" key="2">
    <source>
        <dbReference type="ARBA" id="ARBA00022448"/>
    </source>
</evidence>
<reference evidence="9 10" key="1">
    <citation type="journal article" date="2023" name="G3 (Bethesda)">
        <title>A chromosome-length genome assembly and annotation of blackberry (Rubus argutus, cv. 'Hillquist').</title>
        <authorList>
            <person name="Bruna T."/>
            <person name="Aryal R."/>
            <person name="Dudchenko O."/>
            <person name="Sargent D.J."/>
            <person name="Mead D."/>
            <person name="Buti M."/>
            <person name="Cavallini A."/>
            <person name="Hytonen T."/>
            <person name="Andres J."/>
            <person name="Pham M."/>
            <person name="Weisz D."/>
            <person name="Mascagni F."/>
            <person name="Usai G."/>
            <person name="Natali L."/>
            <person name="Bassil N."/>
            <person name="Fernandez G.E."/>
            <person name="Lomsadze A."/>
            <person name="Armour M."/>
            <person name="Olukolu B."/>
            <person name="Poorten T."/>
            <person name="Britton C."/>
            <person name="Davik J."/>
            <person name="Ashrafi H."/>
            <person name="Aiden E.L."/>
            <person name="Borodovsky M."/>
            <person name="Worthington M."/>
        </authorList>
    </citation>
    <scope>NUCLEOTIDE SEQUENCE [LARGE SCALE GENOMIC DNA]</scope>
    <source>
        <strain evidence="9">PI 553951</strain>
    </source>
</reference>
<evidence type="ECO:0000256" key="5">
    <source>
        <dbReference type="ARBA" id="ARBA00023136"/>
    </source>
</evidence>
<dbReference type="GO" id="GO:0016020">
    <property type="term" value="C:membrane"/>
    <property type="evidence" value="ECO:0007669"/>
    <property type="project" value="UniProtKB-SubCell"/>
</dbReference>
<name>A0AAW1XCG4_RUBAR</name>
<comment type="similarity">
    <text evidence="6">Belongs to the MIP/aquaporin (TC 1.A.8) family.</text>
</comment>
<sequence>MKSLFEEDKSSPQTSNSASTSCHSKEDDQEMGSNALSNSANHQILNNSPFLCFPLGMNLNLVRAVLAEMVGTFILMFCVCGIIASTELLRGEVGLLEYASTAGLTVVVVIFSIGSISGAHVNPAVTIAFATFGHFPWSRVPLYTVAQTLGSVLAAFVGKLVYGITPDLMTTRPLQGCVSAFWVEFIATFIVMFLAASLTHHAQVVGPLSGFVVGIAIGLAVLITGPVSGGSLNPARSLGPAIVSWNFKDIWIYICAPTVGAVAGAILFQFLRIPPCNPSLTSSPNTCLLGQSIGYGAS</sequence>
<feature type="compositionally biased region" description="Basic and acidic residues" evidence="7">
    <location>
        <begin position="1"/>
        <end position="10"/>
    </location>
</feature>
<evidence type="ECO:0000256" key="3">
    <source>
        <dbReference type="ARBA" id="ARBA00022692"/>
    </source>
</evidence>
<proteinExistence type="inferred from homology"/>
<dbReference type="CDD" id="cd00333">
    <property type="entry name" value="MIP"/>
    <property type="match status" value="1"/>
</dbReference>
<dbReference type="AlphaFoldDB" id="A0AAW1XCG4"/>
<dbReference type="GO" id="GO:0015267">
    <property type="term" value="F:channel activity"/>
    <property type="evidence" value="ECO:0007669"/>
    <property type="project" value="InterPro"/>
</dbReference>
<dbReference type="SUPFAM" id="SSF81338">
    <property type="entry name" value="Aquaporin-like"/>
    <property type="match status" value="1"/>
</dbReference>
<accession>A0AAW1XCG4</accession>
<dbReference type="PROSITE" id="PS51257">
    <property type="entry name" value="PROKAR_LIPOPROTEIN"/>
    <property type="match status" value="1"/>
</dbReference>
<evidence type="ECO:0008006" key="11">
    <source>
        <dbReference type="Google" id="ProtNLM"/>
    </source>
</evidence>
<feature type="transmembrane region" description="Helical" evidence="8">
    <location>
        <begin position="250"/>
        <end position="271"/>
    </location>
</feature>
<dbReference type="PRINTS" id="PR00783">
    <property type="entry name" value="MINTRINSICP"/>
</dbReference>
<evidence type="ECO:0000256" key="6">
    <source>
        <dbReference type="RuleBase" id="RU000477"/>
    </source>
</evidence>
<evidence type="ECO:0000313" key="9">
    <source>
        <dbReference type="EMBL" id="KAK9933435.1"/>
    </source>
</evidence>
<keyword evidence="2 6" id="KW-0813">Transport</keyword>
<dbReference type="Pfam" id="PF00230">
    <property type="entry name" value="MIP"/>
    <property type="match status" value="1"/>
</dbReference>
<comment type="caution">
    <text evidence="9">The sequence shown here is derived from an EMBL/GenBank/DDBJ whole genome shotgun (WGS) entry which is preliminary data.</text>
</comment>
<feature type="region of interest" description="Disordered" evidence="7">
    <location>
        <begin position="1"/>
        <end position="34"/>
    </location>
</feature>
<feature type="transmembrane region" description="Helical" evidence="8">
    <location>
        <begin position="61"/>
        <end position="83"/>
    </location>
</feature>
<dbReference type="EMBL" id="JBEDUW010000004">
    <property type="protein sequence ID" value="KAK9933435.1"/>
    <property type="molecule type" value="Genomic_DNA"/>
</dbReference>
<keyword evidence="4 8" id="KW-1133">Transmembrane helix</keyword>
<keyword evidence="3 6" id="KW-0812">Transmembrane</keyword>
<dbReference type="PROSITE" id="PS00221">
    <property type="entry name" value="MIP"/>
    <property type="match status" value="1"/>
</dbReference>
<feature type="transmembrane region" description="Helical" evidence="8">
    <location>
        <begin position="174"/>
        <end position="196"/>
    </location>
</feature>
<dbReference type="InterPro" id="IPR023271">
    <property type="entry name" value="Aquaporin-like"/>
</dbReference>
<dbReference type="Gene3D" id="1.20.1080.10">
    <property type="entry name" value="Glycerol uptake facilitator protein"/>
    <property type="match status" value="1"/>
</dbReference>
<evidence type="ECO:0000256" key="1">
    <source>
        <dbReference type="ARBA" id="ARBA00004141"/>
    </source>
</evidence>
<dbReference type="InterPro" id="IPR022357">
    <property type="entry name" value="MIP_CS"/>
</dbReference>
<dbReference type="InterPro" id="IPR000425">
    <property type="entry name" value="MIP"/>
</dbReference>
<dbReference type="InterPro" id="IPR034294">
    <property type="entry name" value="Aquaporin_transptr"/>
</dbReference>
<dbReference type="PANTHER" id="PTHR45724:SF26">
    <property type="entry name" value="AQUAPORIN NIP7-1-RELATED"/>
    <property type="match status" value="1"/>
</dbReference>
<comment type="subcellular location">
    <subcellularLocation>
        <location evidence="1">Membrane</location>
        <topology evidence="1">Multi-pass membrane protein</topology>
    </subcellularLocation>
</comment>
<evidence type="ECO:0000256" key="7">
    <source>
        <dbReference type="SAM" id="MobiDB-lite"/>
    </source>
</evidence>
<keyword evidence="5 8" id="KW-0472">Membrane</keyword>
<dbReference type="PANTHER" id="PTHR45724">
    <property type="entry name" value="AQUAPORIN NIP2-1"/>
    <property type="match status" value="1"/>
</dbReference>
<organism evidence="9 10">
    <name type="scientific">Rubus argutus</name>
    <name type="common">Southern blackberry</name>
    <dbReference type="NCBI Taxonomy" id="59490"/>
    <lineage>
        <taxon>Eukaryota</taxon>
        <taxon>Viridiplantae</taxon>
        <taxon>Streptophyta</taxon>
        <taxon>Embryophyta</taxon>
        <taxon>Tracheophyta</taxon>
        <taxon>Spermatophyta</taxon>
        <taxon>Magnoliopsida</taxon>
        <taxon>eudicotyledons</taxon>
        <taxon>Gunneridae</taxon>
        <taxon>Pentapetalae</taxon>
        <taxon>rosids</taxon>
        <taxon>fabids</taxon>
        <taxon>Rosales</taxon>
        <taxon>Rosaceae</taxon>
        <taxon>Rosoideae</taxon>
        <taxon>Rosoideae incertae sedis</taxon>
        <taxon>Rubus</taxon>
    </lineage>
</organism>
<feature type="transmembrane region" description="Helical" evidence="8">
    <location>
        <begin position="208"/>
        <end position="229"/>
    </location>
</feature>
<dbReference type="Proteomes" id="UP001457282">
    <property type="component" value="Unassembled WGS sequence"/>
</dbReference>
<keyword evidence="10" id="KW-1185">Reference proteome</keyword>
<feature type="transmembrane region" description="Helical" evidence="8">
    <location>
        <begin position="140"/>
        <end position="162"/>
    </location>
</feature>
<evidence type="ECO:0000313" key="10">
    <source>
        <dbReference type="Proteomes" id="UP001457282"/>
    </source>
</evidence>